<dbReference type="AlphaFoldDB" id="A0A7T1AZK3"/>
<reference evidence="2 3" key="1">
    <citation type="submission" date="2020-10" db="EMBL/GenBank/DDBJ databases">
        <title>Closed genome sequences of Staphylococcus lloydii sp. nov. and Staphylococcus durrellii sp. nov. Isolated from Captive Fruit Bats (Pteropus livingstonii).</title>
        <authorList>
            <person name="Fountain K."/>
        </authorList>
    </citation>
    <scope>NUCLEOTIDE SEQUENCE [LARGE SCALE GENOMIC DNA]</scope>
    <source>
        <strain evidence="2 3">23_2_7_LY</strain>
    </source>
</reference>
<accession>A0A7T1AZK3</accession>
<organism evidence="2 3">
    <name type="scientific">Staphylococcus lloydii</name>
    <dbReference type="NCBI Taxonomy" id="2781774"/>
    <lineage>
        <taxon>Bacteria</taxon>
        <taxon>Bacillati</taxon>
        <taxon>Bacillota</taxon>
        <taxon>Bacilli</taxon>
        <taxon>Bacillales</taxon>
        <taxon>Staphylococcaceae</taxon>
        <taxon>Staphylococcus</taxon>
    </lineage>
</organism>
<dbReference type="RefSeq" id="WP_195718759.1">
    <property type="nucleotide sequence ID" value="NZ_CP064056.1"/>
</dbReference>
<dbReference type="EMBL" id="CP064056">
    <property type="protein sequence ID" value="QPM75005.1"/>
    <property type="molecule type" value="Genomic_DNA"/>
</dbReference>
<keyword evidence="3" id="KW-1185">Reference proteome</keyword>
<evidence type="ECO:0000256" key="1">
    <source>
        <dbReference type="SAM" id="Coils"/>
    </source>
</evidence>
<gene>
    <name evidence="2" type="ORF">ISP08_11905</name>
</gene>
<dbReference type="KEGG" id="sllo:ISP08_11905"/>
<keyword evidence="1" id="KW-0175">Coiled coil</keyword>
<sequence length="52" mass="6146">MENSQIKEAVLQNRLMEEIQRSTNLQIELEMVYQELQQYKADNAELEQSSSN</sequence>
<dbReference type="Proteomes" id="UP000594455">
    <property type="component" value="Chromosome"/>
</dbReference>
<protein>
    <submittedName>
        <fullName evidence="2">Uncharacterized protein</fullName>
    </submittedName>
</protein>
<evidence type="ECO:0000313" key="3">
    <source>
        <dbReference type="Proteomes" id="UP000594455"/>
    </source>
</evidence>
<feature type="coiled-coil region" evidence="1">
    <location>
        <begin position="22"/>
        <end position="49"/>
    </location>
</feature>
<name>A0A7T1AZK3_9STAP</name>
<evidence type="ECO:0000313" key="2">
    <source>
        <dbReference type="EMBL" id="QPM75005.1"/>
    </source>
</evidence>
<proteinExistence type="predicted"/>